<reference evidence="2 3" key="1">
    <citation type="submission" date="2022-01" db="EMBL/GenBank/DDBJ databases">
        <title>Collection of gut derived symbiotic bacterial strains cultured from healthy donors.</title>
        <authorList>
            <person name="Lin H."/>
            <person name="Kohout C."/>
            <person name="Waligurski E."/>
            <person name="Pamer E.G."/>
        </authorList>
    </citation>
    <scope>NUCLEOTIDE SEQUENCE [LARGE SCALE GENOMIC DNA]</scope>
    <source>
        <strain evidence="2 3">DFI.3.7</strain>
    </source>
</reference>
<comment type="caution">
    <text evidence="2">The sequence shown here is derived from an EMBL/GenBank/DDBJ whole genome shotgun (WGS) entry which is preliminary data.</text>
</comment>
<dbReference type="PANTHER" id="PTHR35604">
    <property type="entry name" value="TRANSPOSASE INSH FOR INSERTION SEQUENCE ELEMENT IS5A-RELATED"/>
    <property type="match status" value="1"/>
</dbReference>
<dbReference type="RefSeq" id="WP_238074936.1">
    <property type="nucleotide sequence ID" value="NZ_JAKNJB010000040.1"/>
</dbReference>
<dbReference type="InterPro" id="IPR002559">
    <property type="entry name" value="Transposase_11"/>
</dbReference>
<evidence type="ECO:0000259" key="1">
    <source>
        <dbReference type="Pfam" id="PF01609"/>
    </source>
</evidence>
<evidence type="ECO:0000313" key="3">
    <source>
        <dbReference type="Proteomes" id="UP001200313"/>
    </source>
</evidence>
<organism evidence="2 3">
    <name type="scientific">Intestinimonas massiliensis</name>
    <name type="common">ex Afouda et al. 2020</name>
    <dbReference type="NCBI Taxonomy" id="1673721"/>
    <lineage>
        <taxon>Bacteria</taxon>
        <taxon>Bacillati</taxon>
        <taxon>Bacillota</taxon>
        <taxon>Clostridia</taxon>
        <taxon>Eubacteriales</taxon>
        <taxon>Intestinimonas</taxon>
    </lineage>
</organism>
<evidence type="ECO:0000313" key="2">
    <source>
        <dbReference type="EMBL" id="MCG4528644.1"/>
    </source>
</evidence>
<gene>
    <name evidence="2" type="ORF">L0P79_16485</name>
</gene>
<name>A0ABS9MEB8_9FIRM</name>
<dbReference type="Pfam" id="PF01609">
    <property type="entry name" value="DDE_Tnp_1"/>
    <property type="match status" value="1"/>
</dbReference>
<protein>
    <submittedName>
        <fullName evidence="2">Transposase</fullName>
    </submittedName>
</protein>
<feature type="domain" description="Transposase IS4-like" evidence="1">
    <location>
        <begin position="130"/>
        <end position="384"/>
    </location>
</feature>
<sequence length="440" mass="49345">MQRKSTRKGLAAIYRQEIIQDITLFTSQSAAMFYDKLFSSLDFTLPRAATGRRGFPKEAVVCAFIVMKCEGFSQITDLVDYLDNNRLIAHYCGFNIMEPLPSYWTYDRFLRQLDNTGLKSVMADLVRQLYELGIVDASFVGLDSTPIMANAKQNNPKSFVKNKFSQKLHPKCDPDCALGVHSASNQHNERRYEFYWGYKSHVLVDCISGLPLYELTTPANIMDSTVAVDILAAANQILPLQGCSFLADKGYDAKIIYNTVKSVYAGEAFIPLKKRNSKSKALPAGNLICDAGLAMHKDGKTTDNGRTRQKFCCPFRQSKRGVCPCNHKNWNNGKKNRGCVKYRIVPSDYRLSIDRSCLYFKRTYALRTECERYNSRFKASGQERLWVRNGTSVANLNTLAHISALAVALAAVFSGSHSYRASKSFRACLKKGGDSAKATK</sequence>
<dbReference type="PANTHER" id="PTHR35604:SF2">
    <property type="entry name" value="TRANSPOSASE INSH FOR INSERTION SEQUENCE ELEMENT IS5A-RELATED"/>
    <property type="match status" value="1"/>
</dbReference>
<dbReference type="EMBL" id="JAKNJB010000040">
    <property type="protein sequence ID" value="MCG4528644.1"/>
    <property type="molecule type" value="Genomic_DNA"/>
</dbReference>
<dbReference type="Proteomes" id="UP001200313">
    <property type="component" value="Unassembled WGS sequence"/>
</dbReference>
<keyword evidence="3" id="KW-1185">Reference proteome</keyword>
<proteinExistence type="predicted"/>
<accession>A0ABS9MEB8</accession>